<evidence type="ECO:0000256" key="6">
    <source>
        <dbReference type="RuleBase" id="RU365089"/>
    </source>
</evidence>
<organism evidence="8 9">
    <name type="scientific">Dethiosulfatarculus sandiegensis</name>
    <dbReference type="NCBI Taxonomy" id="1429043"/>
    <lineage>
        <taxon>Bacteria</taxon>
        <taxon>Pseudomonadati</taxon>
        <taxon>Thermodesulfobacteriota</taxon>
        <taxon>Desulfarculia</taxon>
        <taxon>Desulfarculales</taxon>
        <taxon>Desulfarculaceae</taxon>
        <taxon>Dethiosulfatarculus</taxon>
    </lineage>
</organism>
<comment type="function">
    <text evidence="1 6">Required for the transposition of the insertion element.</text>
</comment>
<reference evidence="8 9" key="1">
    <citation type="submission" date="2013-11" db="EMBL/GenBank/DDBJ databases">
        <title>Metagenomic analysis of a methanogenic consortium involved in long chain n-alkane degradation.</title>
        <authorList>
            <person name="Davidova I.A."/>
            <person name="Callaghan A.V."/>
            <person name="Wawrik B."/>
            <person name="Pruitt S."/>
            <person name="Marks C."/>
            <person name="Duncan K.E."/>
            <person name="Suflita J.M."/>
        </authorList>
    </citation>
    <scope>NUCLEOTIDE SEQUENCE [LARGE SCALE GENOMIC DNA]</scope>
    <source>
        <strain evidence="8 9">SPR</strain>
    </source>
</reference>
<proteinExistence type="inferred from homology"/>
<feature type="region of interest" description="Disordered" evidence="7">
    <location>
        <begin position="41"/>
        <end position="84"/>
    </location>
</feature>
<keyword evidence="9" id="KW-1185">Reference proteome</keyword>
<dbReference type="GO" id="GO:0003677">
    <property type="term" value="F:DNA binding"/>
    <property type="evidence" value="ECO:0007669"/>
    <property type="project" value="UniProtKB-UniRule"/>
</dbReference>
<gene>
    <name evidence="8" type="ORF">X474_13865</name>
</gene>
<keyword evidence="5 6" id="KW-0233">DNA recombination</keyword>
<feature type="non-terminal residue" evidence="8">
    <location>
        <position position="130"/>
    </location>
</feature>
<dbReference type="PANTHER" id="PTHR33217">
    <property type="entry name" value="TRANSPOSASE FOR INSERTION SEQUENCE ELEMENT IS1081"/>
    <property type="match status" value="1"/>
</dbReference>
<comment type="similarity">
    <text evidence="2 6">Belongs to the transposase mutator family.</text>
</comment>
<evidence type="ECO:0000256" key="3">
    <source>
        <dbReference type="ARBA" id="ARBA00022578"/>
    </source>
</evidence>
<dbReference type="AlphaFoldDB" id="A0A0D2HS93"/>
<evidence type="ECO:0000313" key="8">
    <source>
        <dbReference type="EMBL" id="KIX13398.1"/>
    </source>
</evidence>
<dbReference type="Pfam" id="PF00872">
    <property type="entry name" value="Transposase_mut"/>
    <property type="match status" value="1"/>
</dbReference>
<evidence type="ECO:0000256" key="1">
    <source>
        <dbReference type="ARBA" id="ARBA00002190"/>
    </source>
</evidence>
<keyword evidence="4 6" id="KW-0238">DNA-binding</keyword>
<evidence type="ECO:0000256" key="2">
    <source>
        <dbReference type="ARBA" id="ARBA00010961"/>
    </source>
</evidence>
<accession>A0A0D2HS93</accession>
<dbReference type="InterPro" id="IPR001207">
    <property type="entry name" value="Transposase_mutator"/>
</dbReference>
<keyword evidence="6" id="KW-0814">Transposable element</keyword>
<dbReference type="PANTHER" id="PTHR33217:SF5">
    <property type="entry name" value="MUTATOR FAMILY TRANSPOSASE"/>
    <property type="match status" value="1"/>
</dbReference>
<comment type="caution">
    <text evidence="8">The sequence shown here is derived from an EMBL/GenBank/DDBJ whole genome shotgun (WGS) entry which is preliminary data.</text>
</comment>
<sequence>MLKGYEKPEDLLGENGIFQELKKALVEKALGAELTHHLGCEKGKKPEAKSGNTRNGHGKKRVKSSGGEIELSVPRDRDGSFEPQLIKKGQRHFDGFDDKIISLYARGMTVREIQSHLKELYAVQVSPDLI</sequence>
<evidence type="ECO:0000256" key="4">
    <source>
        <dbReference type="ARBA" id="ARBA00023125"/>
    </source>
</evidence>
<dbReference type="Proteomes" id="UP000032233">
    <property type="component" value="Unassembled WGS sequence"/>
</dbReference>
<evidence type="ECO:0000256" key="7">
    <source>
        <dbReference type="SAM" id="MobiDB-lite"/>
    </source>
</evidence>
<protein>
    <recommendedName>
        <fullName evidence="6">Mutator family transposase</fullName>
    </recommendedName>
</protein>
<name>A0A0D2HS93_9BACT</name>
<evidence type="ECO:0000256" key="5">
    <source>
        <dbReference type="ARBA" id="ARBA00023172"/>
    </source>
</evidence>
<dbReference type="GO" id="GO:0004803">
    <property type="term" value="F:transposase activity"/>
    <property type="evidence" value="ECO:0007669"/>
    <property type="project" value="UniProtKB-UniRule"/>
</dbReference>
<dbReference type="GO" id="GO:0006313">
    <property type="term" value="P:DNA transposition"/>
    <property type="evidence" value="ECO:0007669"/>
    <property type="project" value="UniProtKB-UniRule"/>
</dbReference>
<keyword evidence="3 6" id="KW-0815">Transposition</keyword>
<dbReference type="InParanoid" id="A0A0D2HS93"/>
<dbReference type="STRING" id="1429043.X474_13865"/>
<evidence type="ECO:0000313" key="9">
    <source>
        <dbReference type="Proteomes" id="UP000032233"/>
    </source>
</evidence>
<dbReference type="EMBL" id="AZAC01000016">
    <property type="protein sequence ID" value="KIX13398.1"/>
    <property type="molecule type" value="Genomic_DNA"/>
</dbReference>